<dbReference type="InterPro" id="IPR050172">
    <property type="entry name" value="SsuD_RutA_monooxygenase"/>
</dbReference>
<dbReference type="InterPro" id="IPR036661">
    <property type="entry name" value="Luciferase-like_sf"/>
</dbReference>
<proteinExistence type="predicted"/>
<dbReference type="Pfam" id="PF00296">
    <property type="entry name" value="Bac_luciferase"/>
    <property type="match status" value="1"/>
</dbReference>
<protein>
    <submittedName>
        <fullName evidence="6">LLM class flavin-dependent oxidoreductase</fullName>
        <ecNumber evidence="6">1.-.-.-</ecNumber>
    </submittedName>
</protein>
<evidence type="ECO:0000256" key="4">
    <source>
        <dbReference type="ARBA" id="ARBA00023033"/>
    </source>
</evidence>
<keyword evidence="3 6" id="KW-0560">Oxidoreductase</keyword>
<dbReference type="RefSeq" id="WP_050469400.1">
    <property type="nucleotide sequence ID" value="NZ_JBIUZV010000002.1"/>
</dbReference>
<reference evidence="6 7" key="1">
    <citation type="submission" date="2024-10" db="EMBL/GenBank/DDBJ databases">
        <title>The Natural Products Discovery Center: Release of the First 8490 Sequenced Strains for Exploring Actinobacteria Biosynthetic Diversity.</title>
        <authorList>
            <person name="Kalkreuter E."/>
            <person name="Kautsar S.A."/>
            <person name="Yang D."/>
            <person name="Bader C.D."/>
            <person name="Teijaro C.N."/>
            <person name="Fluegel L."/>
            <person name="Davis C.M."/>
            <person name="Simpson J.R."/>
            <person name="Lauterbach L."/>
            <person name="Steele A.D."/>
            <person name="Gui C."/>
            <person name="Meng S."/>
            <person name="Li G."/>
            <person name="Viehrig K."/>
            <person name="Ye F."/>
            <person name="Su P."/>
            <person name="Kiefer A.F."/>
            <person name="Nichols A."/>
            <person name="Cepeda A.J."/>
            <person name="Yan W."/>
            <person name="Fan B."/>
            <person name="Jiang Y."/>
            <person name="Adhikari A."/>
            <person name="Zheng C.-J."/>
            <person name="Schuster L."/>
            <person name="Cowan T.M."/>
            <person name="Smanski M.J."/>
            <person name="Chevrette M.G."/>
            <person name="De Carvalho L.P.S."/>
            <person name="Shen B."/>
        </authorList>
    </citation>
    <scope>NUCLEOTIDE SEQUENCE [LARGE SCALE GENOMIC DNA]</scope>
    <source>
        <strain evidence="6 7">NPDC087045</strain>
    </source>
</reference>
<evidence type="ECO:0000313" key="7">
    <source>
        <dbReference type="Proteomes" id="UP001617427"/>
    </source>
</evidence>
<dbReference type="Proteomes" id="UP001617427">
    <property type="component" value="Unassembled WGS sequence"/>
</dbReference>
<sequence length="398" mass="43642">MTDTTRPLSSLPATSPLGQALTQPLLLGLFLPIHNGGWSMSSLPRGTDWSFDYNAALTRQAEQLGFELAFGPAHWLGKGGFGGETRYRETSLDAFIATSALAAITSRILLISTIHILYGPWHPLHLAKFGATLDHIAKGRWGLNIVTGFRKDEWAMFGQQQIAHDERYQIANEFVDVLGALWSSTDNLDYEGSRWQLQQAFVSPKPQHGRPILVSATSSAAGIASAVRHSDLIFITSPVGARFEKAIAALPELNARVKREAAAVGRDVRTLINPMIICRDTEREAREAYQAILDRADHGAVEGFFHSHATGDSQSWRGHERDERTVGGNIQLIGTPEQIVDQLLQLKAAGCDGIQICFFDYEPELAYFGQRVIPLLEQAGLRHPVARVPASPYASLAA</sequence>
<dbReference type="PANTHER" id="PTHR42847:SF4">
    <property type="entry name" value="ALKANESULFONATE MONOOXYGENASE-RELATED"/>
    <property type="match status" value="1"/>
</dbReference>
<dbReference type="InterPro" id="IPR011251">
    <property type="entry name" value="Luciferase-like_dom"/>
</dbReference>
<dbReference type="EMBL" id="JBIUZV010000002">
    <property type="protein sequence ID" value="MFJ3044801.1"/>
    <property type="molecule type" value="Genomic_DNA"/>
</dbReference>
<keyword evidence="4" id="KW-0503">Monooxygenase</keyword>
<feature type="domain" description="Luciferase-like" evidence="5">
    <location>
        <begin position="27"/>
        <end position="352"/>
    </location>
</feature>
<evidence type="ECO:0000256" key="1">
    <source>
        <dbReference type="ARBA" id="ARBA00022630"/>
    </source>
</evidence>
<keyword evidence="1" id="KW-0285">Flavoprotein</keyword>
<evidence type="ECO:0000256" key="2">
    <source>
        <dbReference type="ARBA" id="ARBA00022643"/>
    </source>
</evidence>
<organism evidence="6 7">
    <name type="scientific">Herbaspirillum chlorophenolicum</name>
    <dbReference type="NCBI Taxonomy" id="211589"/>
    <lineage>
        <taxon>Bacteria</taxon>
        <taxon>Pseudomonadati</taxon>
        <taxon>Pseudomonadota</taxon>
        <taxon>Betaproteobacteria</taxon>
        <taxon>Burkholderiales</taxon>
        <taxon>Oxalobacteraceae</taxon>
        <taxon>Herbaspirillum</taxon>
    </lineage>
</organism>
<evidence type="ECO:0000313" key="6">
    <source>
        <dbReference type="EMBL" id="MFJ3044801.1"/>
    </source>
</evidence>
<dbReference type="CDD" id="cd01094">
    <property type="entry name" value="Alkanesulfonate_monoxygenase"/>
    <property type="match status" value="1"/>
</dbReference>
<dbReference type="GO" id="GO:0016491">
    <property type="term" value="F:oxidoreductase activity"/>
    <property type="evidence" value="ECO:0007669"/>
    <property type="project" value="UniProtKB-KW"/>
</dbReference>
<gene>
    <name evidence="6" type="ORF">ACIPEN_03115</name>
</gene>
<dbReference type="EC" id="1.-.-.-" evidence="6"/>
<keyword evidence="2" id="KW-0288">FMN</keyword>
<evidence type="ECO:0000259" key="5">
    <source>
        <dbReference type="Pfam" id="PF00296"/>
    </source>
</evidence>
<dbReference type="Gene3D" id="3.20.20.30">
    <property type="entry name" value="Luciferase-like domain"/>
    <property type="match status" value="1"/>
</dbReference>
<comment type="caution">
    <text evidence="6">The sequence shown here is derived from an EMBL/GenBank/DDBJ whole genome shotgun (WGS) entry which is preliminary data.</text>
</comment>
<dbReference type="PANTHER" id="PTHR42847">
    <property type="entry name" value="ALKANESULFONATE MONOOXYGENASE"/>
    <property type="match status" value="1"/>
</dbReference>
<evidence type="ECO:0000256" key="3">
    <source>
        <dbReference type="ARBA" id="ARBA00023002"/>
    </source>
</evidence>
<name>A0ABW8ETK8_9BURK</name>
<keyword evidence="7" id="KW-1185">Reference proteome</keyword>
<dbReference type="SUPFAM" id="SSF51679">
    <property type="entry name" value="Bacterial luciferase-like"/>
    <property type="match status" value="1"/>
</dbReference>
<accession>A0ABW8ETK8</accession>